<dbReference type="PANTHER" id="PTHR24321:SF8">
    <property type="entry name" value="ESTRADIOL 17-BETA-DEHYDROGENASE 8-RELATED"/>
    <property type="match status" value="1"/>
</dbReference>
<dbReference type="PROSITE" id="PS00061">
    <property type="entry name" value="ADH_SHORT"/>
    <property type="match status" value="1"/>
</dbReference>
<accession>A0ABT0WDA6</accession>
<keyword evidence="2" id="KW-0560">Oxidoreductase</keyword>
<name>A0ABT0WDA6_9BACI</name>
<dbReference type="EMBL" id="JAMQCR010000002">
    <property type="protein sequence ID" value="MCM2534303.1"/>
    <property type="molecule type" value="Genomic_DNA"/>
</dbReference>
<proteinExistence type="inferred from homology"/>
<dbReference type="InterPro" id="IPR036291">
    <property type="entry name" value="NAD(P)-bd_dom_sf"/>
</dbReference>
<dbReference type="CDD" id="cd05233">
    <property type="entry name" value="SDR_c"/>
    <property type="match status" value="1"/>
</dbReference>
<dbReference type="Proteomes" id="UP001523262">
    <property type="component" value="Unassembled WGS sequence"/>
</dbReference>
<sequence>MKHVVPIMREQKSGSIINASSIAGIKGSSNHTLYGASKGAVRIMTKDLAMEVAEDQIRVNSIHPGVIQTSMGDELASGLNVSTDKIANSIPLKRVGTPEDIANLVVFLGSDESSFITGAEMFIDGGASAR</sequence>
<dbReference type="PRINTS" id="PR00080">
    <property type="entry name" value="SDRFAMILY"/>
</dbReference>
<dbReference type="InterPro" id="IPR002347">
    <property type="entry name" value="SDR_fam"/>
</dbReference>
<evidence type="ECO:0000256" key="1">
    <source>
        <dbReference type="ARBA" id="ARBA00006484"/>
    </source>
</evidence>
<organism evidence="3 4">
    <name type="scientific">Neobacillus pocheonensis</name>
    <dbReference type="NCBI Taxonomy" id="363869"/>
    <lineage>
        <taxon>Bacteria</taxon>
        <taxon>Bacillati</taxon>
        <taxon>Bacillota</taxon>
        <taxon>Bacilli</taxon>
        <taxon>Bacillales</taxon>
        <taxon>Bacillaceae</taxon>
        <taxon>Neobacillus</taxon>
    </lineage>
</organism>
<evidence type="ECO:0000256" key="2">
    <source>
        <dbReference type="ARBA" id="ARBA00023002"/>
    </source>
</evidence>
<dbReference type="PRINTS" id="PR00081">
    <property type="entry name" value="GDHRDH"/>
</dbReference>
<comment type="similarity">
    <text evidence="1">Belongs to the short-chain dehydrogenases/reductases (SDR) family.</text>
</comment>
<protein>
    <submittedName>
        <fullName evidence="3">SDR family oxidoreductase</fullName>
    </submittedName>
</protein>
<comment type="caution">
    <text evidence="3">The sequence shown here is derived from an EMBL/GenBank/DDBJ whole genome shotgun (WGS) entry which is preliminary data.</text>
</comment>
<evidence type="ECO:0000313" key="4">
    <source>
        <dbReference type="Proteomes" id="UP001523262"/>
    </source>
</evidence>
<keyword evidence="4" id="KW-1185">Reference proteome</keyword>
<evidence type="ECO:0000313" key="3">
    <source>
        <dbReference type="EMBL" id="MCM2534303.1"/>
    </source>
</evidence>
<reference evidence="3 4" key="1">
    <citation type="submission" date="2022-06" db="EMBL/GenBank/DDBJ databases">
        <authorList>
            <person name="Jeon C.O."/>
        </authorList>
    </citation>
    <scope>NUCLEOTIDE SEQUENCE [LARGE SCALE GENOMIC DNA]</scope>
    <source>
        <strain evidence="3 4">KCTC 13943</strain>
    </source>
</reference>
<dbReference type="InterPro" id="IPR020904">
    <property type="entry name" value="Sc_DH/Rdtase_CS"/>
</dbReference>
<gene>
    <name evidence="3" type="ORF">NDK43_20540</name>
</gene>
<dbReference type="Pfam" id="PF13561">
    <property type="entry name" value="adh_short_C2"/>
    <property type="match status" value="1"/>
</dbReference>
<dbReference type="Gene3D" id="3.40.50.720">
    <property type="entry name" value="NAD(P)-binding Rossmann-like Domain"/>
    <property type="match status" value="1"/>
</dbReference>
<dbReference type="SUPFAM" id="SSF51735">
    <property type="entry name" value="NAD(P)-binding Rossmann-fold domains"/>
    <property type="match status" value="1"/>
</dbReference>
<dbReference type="PANTHER" id="PTHR24321">
    <property type="entry name" value="DEHYDROGENASES, SHORT CHAIN"/>
    <property type="match status" value="1"/>
</dbReference>